<dbReference type="PANTHER" id="PTHR13182:SF8">
    <property type="entry name" value="CYTOPLASMIC 60S SUBUNIT BIOGENESIS FACTOR ZNF622"/>
    <property type="match status" value="1"/>
</dbReference>
<dbReference type="GeneID" id="19183570"/>
<evidence type="ECO:0000259" key="2">
    <source>
        <dbReference type="Pfam" id="PF12756"/>
    </source>
</evidence>
<sequence length="315" mass="35463">MDPRLGRSDFIAASIQDHTSDNIEDDFTNSSTPSSDYHSDTDYDFDESQCLFCNQTNRDLDQNLTHMLRAHGLYVDPANLLVDVGTLLAYFHLIISGRYECLYCGTQRNTREAVQQHMMAKGHCKYDISDEDSELRDFYELPSENAKEELQQALSAMSFSDDPHLPSQARWRKRRPSKRSVTHGPNITAPPLDQVLPTPTAAPLSHTDAGPSSNAAETPSHSRGELSTRAMKQEHVLNNQLAQLRAGDRRSLLHFPTSQQRALLATHHKQMQKATRADQTYQSNLESAGNSFNCLGKIRLVRQPPHTGNIHSLKR</sequence>
<dbReference type="HOGENOM" id="CLU_018787_2_0_1"/>
<dbReference type="STRING" id="1182544.W9VST5"/>
<organism evidence="3 4">
    <name type="scientific">Cladophialophora yegresii CBS 114405</name>
    <dbReference type="NCBI Taxonomy" id="1182544"/>
    <lineage>
        <taxon>Eukaryota</taxon>
        <taxon>Fungi</taxon>
        <taxon>Dikarya</taxon>
        <taxon>Ascomycota</taxon>
        <taxon>Pezizomycotina</taxon>
        <taxon>Eurotiomycetes</taxon>
        <taxon>Chaetothyriomycetidae</taxon>
        <taxon>Chaetothyriales</taxon>
        <taxon>Herpotrichiellaceae</taxon>
        <taxon>Cladophialophora</taxon>
    </lineage>
</organism>
<dbReference type="Pfam" id="PF12756">
    <property type="entry name" value="zf-C2H2_2"/>
    <property type="match status" value="1"/>
</dbReference>
<feature type="region of interest" description="Disordered" evidence="1">
    <location>
        <begin position="158"/>
        <end position="226"/>
    </location>
</feature>
<protein>
    <recommendedName>
        <fullName evidence="2">ZN622/Rei1/Reh1 zinc finger C2H2-type domain-containing protein</fullName>
    </recommendedName>
</protein>
<accession>W9VST5</accession>
<name>W9VST5_9EURO</name>
<feature type="compositionally biased region" description="Basic residues" evidence="1">
    <location>
        <begin position="170"/>
        <end position="181"/>
    </location>
</feature>
<gene>
    <name evidence="3" type="ORF">A1O7_09006</name>
</gene>
<dbReference type="Proteomes" id="UP000019473">
    <property type="component" value="Unassembled WGS sequence"/>
</dbReference>
<reference evidence="3 4" key="1">
    <citation type="submission" date="2013-03" db="EMBL/GenBank/DDBJ databases">
        <title>The Genome Sequence of Cladophialophora yegresii CBS 114405.</title>
        <authorList>
            <consortium name="The Broad Institute Genomics Platform"/>
            <person name="Cuomo C."/>
            <person name="de Hoog S."/>
            <person name="Gorbushina A."/>
            <person name="Walker B."/>
            <person name="Young S.K."/>
            <person name="Zeng Q."/>
            <person name="Gargeya S."/>
            <person name="Fitzgerald M."/>
            <person name="Haas B."/>
            <person name="Abouelleil A."/>
            <person name="Allen A.W."/>
            <person name="Alvarado L."/>
            <person name="Arachchi H.M."/>
            <person name="Berlin A.M."/>
            <person name="Chapman S.B."/>
            <person name="Gainer-Dewar J."/>
            <person name="Goldberg J."/>
            <person name="Griggs A."/>
            <person name="Gujja S."/>
            <person name="Hansen M."/>
            <person name="Howarth C."/>
            <person name="Imamovic A."/>
            <person name="Ireland A."/>
            <person name="Larimer J."/>
            <person name="McCowan C."/>
            <person name="Murphy C."/>
            <person name="Pearson M."/>
            <person name="Poon T.W."/>
            <person name="Priest M."/>
            <person name="Roberts A."/>
            <person name="Saif S."/>
            <person name="Shea T."/>
            <person name="Sisk P."/>
            <person name="Sykes S."/>
            <person name="Wortman J."/>
            <person name="Nusbaum C."/>
            <person name="Birren B."/>
        </authorList>
    </citation>
    <scope>NUCLEOTIDE SEQUENCE [LARGE SCALE GENOMIC DNA]</scope>
    <source>
        <strain evidence="3 4">CBS 114405</strain>
    </source>
</reference>
<proteinExistence type="predicted"/>
<comment type="caution">
    <text evidence="3">The sequence shown here is derived from an EMBL/GenBank/DDBJ whole genome shotgun (WGS) entry which is preliminary data.</text>
</comment>
<dbReference type="GO" id="GO:0042273">
    <property type="term" value="P:ribosomal large subunit biogenesis"/>
    <property type="evidence" value="ECO:0007669"/>
    <property type="project" value="TreeGrafter"/>
</dbReference>
<dbReference type="RefSeq" id="XP_007761185.1">
    <property type="nucleotide sequence ID" value="XM_007762995.1"/>
</dbReference>
<dbReference type="EMBL" id="AMGW01000006">
    <property type="protein sequence ID" value="EXJ56075.1"/>
    <property type="molecule type" value="Genomic_DNA"/>
</dbReference>
<dbReference type="GO" id="GO:0030687">
    <property type="term" value="C:preribosome, large subunit precursor"/>
    <property type="evidence" value="ECO:0007669"/>
    <property type="project" value="TreeGrafter"/>
</dbReference>
<feature type="compositionally biased region" description="Polar residues" evidence="1">
    <location>
        <begin position="210"/>
        <end position="219"/>
    </location>
</feature>
<evidence type="ECO:0000313" key="4">
    <source>
        <dbReference type="Proteomes" id="UP000019473"/>
    </source>
</evidence>
<dbReference type="PANTHER" id="PTHR13182">
    <property type="entry name" value="ZINC FINGER PROTEIN 622"/>
    <property type="match status" value="1"/>
</dbReference>
<dbReference type="VEuPathDB" id="FungiDB:A1O7_09006"/>
<dbReference type="AlphaFoldDB" id="W9VST5"/>
<dbReference type="InterPro" id="IPR041661">
    <property type="entry name" value="ZN622/Rei1/Reh1_Znf-C2H2"/>
</dbReference>
<dbReference type="InterPro" id="IPR040025">
    <property type="entry name" value="Znf622/Rei1/Reh1"/>
</dbReference>
<evidence type="ECO:0000313" key="3">
    <source>
        <dbReference type="EMBL" id="EXJ56075.1"/>
    </source>
</evidence>
<feature type="domain" description="ZN622/Rei1/Reh1 zinc finger C2H2-type" evidence="2">
    <location>
        <begin position="49"/>
        <end position="143"/>
    </location>
</feature>
<dbReference type="eggNOG" id="KOG2785">
    <property type="taxonomic scope" value="Eukaryota"/>
</dbReference>
<evidence type="ECO:0000256" key="1">
    <source>
        <dbReference type="SAM" id="MobiDB-lite"/>
    </source>
</evidence>
<keyword evidence="4" id="KW-1185">Reference proteome</keyword>
<dbReference type="OrthoDB" id="19329at2759"/>